<dbReference type="InterPro" id="IPR000715">
    <property type="entry name" value="Glycosyl_transferase_4"/>
</dbReference>
<evidence type="ECO:0000256" key="4">
    <source>
        <dbReference type="ARBA" id="ARBA00022692"/>
    </source>
</evidence>
<accession>A0ABS3FLE4</accession>
<dbReference type="PANTHER" id="PTHR22926">
    <property type="entry name" value="PHOSPHO-N-ACETYLMURAMOYL-PENTAPEPTIDE-TRANSFERASE"/>
    <property type="match status" value="1"/>
</dbReference>
<dbReference type="Proteomes" id="UP000664844">
    <property type="component" value="Unassembled WGS sequence"/>
</dbReference>
<evidence type="ECO:0000313" key="9">
    <source>
        <dbReference type="Proteomes" id="UP000664844"/>
    </source>
</evidence>
<dbReference type="Pfam" id="PF00953">
    <property type="entry name" value="Glycos_transf_4"/>
    <property type="match status" value="1"/>
</dbReference>
<name>A0ABS3FLE4_9CYAN</name>
<dbReference type="RefSeq" id="WP_207086440.1">
    <property type="nucleotide sequence ID" value="NZ_JAFLQW010000046.1"/>
</dbReference>
<dbReference type="CDD" id="cd06853">
    <property type="entry name" value="GT_WecA_like"/>
    <property type="match status" value="1"/>
</dbReference>
<feature type="transmembrane region" description="Helical" evidence="7">
    <location>
        <begin position="129"/>
        <end position="147"/>
    </location>
</feature>
<feature type="transmembrane region" description="Helical" evidence="7">
    <location>
        <begin position="209"/>
        <end position="228"/>
    </location>
</feature>
<feature type="transmembrane region" description="Helical" evidence="7">
    <location>
        <begin position="73"/>
        <end position="92"/>
    </location>
</feature>
<feature type="transmembrane region" description="Helical" evidence="7">
    <location>
        <begin position="154"/>
        <end position="172"/>
    </location>
</feature>
<keyword evidence="4 7" id="KW-0812">Transmembrane</keyword>
<evidence type="ECO:0000256" key="7">
    <source>
        <dbReference type="SAM" id="Phobius"/>
    </source>
</evidence>
<sequence>MNTYWLLAEAVILSMFLAGGGTYLASYAACRFRWLDKPGQHKAHSRPIPLLGGIAMYVGFILTLLIVDSRWLFSQGVTLAIAATLLAGMGLYDDLRGLNPLPKLIGQLLAGIGLVYSGIFIHLTGIQVLDIALTLFWVVGICNALNLLDNMDGLSAGVSAIACVGFGAIAWFQGQIPLLVVCGTLFGITLGFLRFNWHPATIFMGDAGSLFIGFLLAALGLMVISPKAEFSGTWLVPVVILAVPIFDTTLVTFSRLRRQLKITDGGRDHTSHRLVRVGLTVPQGVGRIYKVAGVCSGMGVAIALNPSWAIAIPSVMILGLLAIAAFFWFEQVDLSDTGQPTPDFHRSRLVSDSESLASTPVYKQSQL</sequence>
<protein>
    <submittedName>
        <fullName evidence="8">Undecaprenyl/decaprenyl-phosphate alpha-N-acetylglucosaminyl 1-phosphate transferase</fullName>
    </submittedName>
</protein>
<keyword evidence="3 8" id="KW-0808">Transferase</keyword>
<keyword evidence="5 7" id="KW-1133">Transmembrane helix</keyword>
<evidence type="ECO:0000256" key="6">
    <source>
        <dbReference type="ARBA" id="ARBA00023136"/>
    </source>
</evidence>
<evidence type="ECO:0000256" key="3">
    <source>
        <dbReference type="ARBA" id="ARBA00022679"/>
    </source>
</evidence>
<keyword evidence="2" id="KW-1003">Cell membrane</keyword>
<comment type="caution">
    <text evidence="8">The sequence shown here is derived from an EMBL/GenBank/DDBJ whole genome shotgun (WGS) entry which is preliminary data.</text>
</comment>
<evidence type="ECO:0000256" key="2">
    <source>
        <dbReference type="ARBA" id="ARBA00022475"/>
    </source>
</evidence>
<feature type="transmembrane region" description="Helical" evidence="7">
    <location>
        <begin position="308"/>
        <end position="329"/>
    </location>
</feature>
<evidence type="ECO:0000256" key="1">
    <source>
        <dbReference type="ARBA" id="ARBA00004651"/>
    </source>
</evidence>
<keyword evidence="6 7" id="KW-0472">Membrane</keyword>
<comment type="subcellular location">
    <subcellularLocation>
        <location evidence="1">Cell membrane</location>
        <topology evidence="1">Multi-pass membrane protein</topology>
    </subcellularLocation>
</comment>
<reference evidence="8 9" key="1">
    <citation type="submission" date="2021-03" db="EMBL/GenBank/DDBJ databases">
        <title>Metabolic Capacity of the Antarctic Cyanobacterium Phormidium pseudopriestleyi that Sustains Oxygenic Photosynthesis in the Presence of Hydrogen Sulfide.</title>
        <authorList>
            <person name="Lumian J.E."/>
            <person name="Jungblut A.D."/>
            <person name="Dillon M.L."/>
            <person name="Hawes I."/>
            <person name="Doran P.T."/>
            <person name="Mackey T.J."/>
            <person name="Dick G.J."/>
            <person name="Grettenberger C.L."/>
            <person name="Sumner D.Y."/>
        </authorList>
    </citation>
    <scope>NUCLEOTIDE SEQUENCE [LARGE SCALE GENOMIC DNA]</scope>
    <source>
        <strain evidence="8 9">FRX01</strain>
    </source>
</reference>
<feature type="transmembrane region" description="Helical" evidence="7">
    <location>
        <begin position="178"/>
        <end position="197"/>
    </location>
</feature>
<proteinExistence type="predicted"/>
<feature type="transmembrane region" description="Helical" evidence="7">
    <location>
        <begin position="48"/>
        <end position="67"/>
    </location>
</feature>
<dbReference type="EMBL" id="JAFLQW010000046">
    <property type="protein sequence ID" value="MBO0347863.1"/>
    <property type="molecule type" value="Genomic_DNA"/>
</dbReference>
<dbReference type="PANTHER" id="PTHR22926:SF3">
    <property type="entry name" value="UNDECAPRENYL-PHOSPHATE ALPHA-N-ACETYLGLUCOSAMINYL 1-PHOSPHATE TRANSFERASE"/>
    <property type="match status" value="1"/>
</dbReference>
<keyword evidence="9" id="KW-1185">Reference proteome</keyword>
<evidence type="ECO:0000313" key="8">
    <source>
        <dbReference type="EMBL" id="MBO0347863.1"/>
    </source>
</evidence>
<feature type="transmembrane region" description="Helical" evidence="7">
    <location>
        <begin position="104"/>
        <end position="123"/>
    </location>
</feature>
<feature type="transmembrane region" description="Helical" evidence="7">
    <location>
        <begin position="234"/>
        <end position="253"/>
    </location>
</feature>
<evidence type="ECO:0000256" key="5">
    <source>
        <dbReference type="ARBA" id="ARBA00022989"/>
    </source>
</evidence>
<organism evidence="8 9">
    <name type="scientific">Phormidium pseudopriestleyi FRX01</name>
    <dbReference type="NCBI Taxonomy" id="1759528"/>
    <lineage>
        <taxon>Bacteria</taxon>
        <taxon>Bacillati</taxon>
        <taxon>Cyanobacteriota</taxon>
        <taxon>Cyanophyceae</taxon>
        <taxon>Oscillatoriophycideae</taxon>
        <taxon>Oscillatoriales</taxon>
        <taxon>Oscillatoriaceae</taxon>
        <taxon>Phormidium</taxon>
    </lineage>
</organism>
<dbReference type="GO" id="GO:0016740">
    <property type="term" value="F:transferase activity"/>
    <property type="evidence" value="ECO:0007669"/>
    <property type="project" value="UniProtKB-KW"/>
</dbReference>
<feature type="transmembrane region" description="Helical" evidence="7">
    <location>
        <begin position="6"/>
        <end position="27"/>
    </location>
</feature>
<gene>
    <name evidence="8" type="ORF">J0895_01810</name>
</gene>